<keyword evidence="2" id="KW-1185">Reference proteome</keyword>
<name>A0A2P6R4R2_ROSCH</name>
<dbReference type="AlphaFoldDB" id="A0A2P6R4R2"/>
<evidence type="ECO:0000313" key="2">
    <source>
        <dbReference type="Proteomes" id="UP000238479"/>
    </source>
</evidence>
<dbReference type="Proteomes" id="UP000238479">
    <property type="component" value="Chromosome 4"/>
</dbReference>
<reference evidence="1 2" key="1">
    <citation type="journal article" date="2018" name="Nat. Genet.">
        <title>The Rosa genome provides new insights in the design of modern roses.</title>
        <authorList>
            <person name="Bendahmane M."/>
        </authorList>
    </citation>
    <scope>NUCLEOTIDE SEQUENCE [LARGE SCALE GENOMIC DNA]</scope>
    <source>
        <strain evidence="2">cv. Old Blush</strain>
    </source>
</reference>
<dbReference type="EMBL" id="PDCK01000042">
    <property type="protein sequence ID" value="PRQ41408.1"/>
    <property type="molecule type" value="Genomic_DNA"/>
</dbReference>
<proteinExistence type="predicted"/>
<dbReference type="Gramene" id="PRQ41408">
    <property type="protein sequence ID" value="PRQ41408"/>
    <property type="gene ID" value="RchiOBHm_Chr4g0446561"/>
</dbReference>
<sequence length="73" mass="8258">MEQGSWPEPRAWGARGFCCGLEGICLTTIYQQVFPHVLKPFSLHFCSLTLLPSRISFIRSLFSTAELPNLSRN</sequence>
<comment type="caution">
    <text evidence="1">The sequence shown here is derived from an EMBL/GenBank/DDBJ whole genome shotgun (WGS) entry which is preliminary data.</text>
</comment>
<protein>
    <submittedName>
        <fullName evidence="1">Uncharacterized protein</fullName>
    </submittedName>
</protein>
<gene>
    <name evidence="1" type="ORF">RchiOBHm_Chr4g0446561</name>
</gene>
<accession>A0A2P6R4R2</accession>
<evidence type="ECO:0000313" key="1">
    <source>
        <dbReference type="EMBL" id="PRQ41408.1"/>
    </source>
</evidence>
<organism evidence="1 2">
    <name type="scientific">Rosa chinensis</name>
    <name type="common">China rose</name>
    <dbReference type="NCBI Taxonomy" id="74649"/>
    <lineage>
        <taxon>Eukaryota</taxon>
        <taxon>Viridiplantae</taxon>
        <taxon>Streptophyta</taxon>
        <taxon>Embryophyta</taxon>
        <taxon>Tracheophyta</taxon>
        <taxon>Spermatophyta</taxon>
        <taxon>Magnoliopsida</taxon>
        <taxon>eudicotyledons</taxon>
        <taxon>Gunneridae</taxon>
        <taxon>Pentapetalae</taxon>
        <taxon>rosids</taxon>
        <taxon>fabids</taxon>
        <taxon>Rosales</taxon>
        <taxon>Rosaceae</taxon>
        <taxon>Rosoideae</taxon>
        <taxon>Rosoideae incertae sedis</taxon>
        <taxon>Rosa</taxon>
    </lineage>
</organism>